<gene>
    <name evidence="1" type="ORF">RDWZM_006390</name>
</gene>
<evidence type="ECO:0000313" key="1">
    <source>
        <dbReference type="EMBL" id="KAJ6220578.1"/>
    </source>
</evidence>
<protein>
    <submittedName>
        <fullName evidence="1">Uncharacterized protein</fullName>
    </submittedName>
</protein>
<dbReference type="EMBL" id="JAPWDV010000002">
    <property type="protein sequence ID" value="KAJ6220578.1"/>
    <property type="molecule type" value="Genomic_DNA"/>
</dbReference>
<dbReference type="Proteomes" id="UP001142055">
    <property type="component" value="Chromosome 2"/>
</dbReference>
<dbReference type="AlphaFoldDB" id="A0A9Q0M620"/>
<reference evidence="1" key="1">
    <citation type="submission" date="2022-12" db="EMBL/GenBank/DDBJ databases">
        <title>Genome assemblies of Blomia tropicalis.</title>
        <authorList>
            <person name="Cui Y."/>
        </authorList>
    </citation>
    <scope>NUCLEOTIDE SEQUENCE</scope>
    <source>
        <tissue evidence="1">Adult mites</tissue>
    </source>
</reference>
<keyword evidence="2" id="KW-1185">Reference proteome</keyword>
<accession>A0A9Q0M620</accession>
<sequence length="99" mass="11342">MVYNQSTNSSLVNYHLNRRQEMDMFDENNDKPPSYSEALSCASAVFLEPISYSEYMKQINRPSLNNGSMTAHESIITSNNCKEKEIIRNQLKNCPESTV</sequence>
<proteinExistence type="predicted"/>
<name>A0A9Q0M620_BLOTA</name>
<comment type="caution">
    <text evidence="1">The sequence shown here is derived from an EMBL/GenBank/DDBJ whole genome shotgun (WGS) entry which is preliminary data.</text>
</comment>
<organism evidence="1 2">
    <name type="scientific">Blomia tropicalis</name>
    <name type="common">Mite</name>
    <dbReference type="NCBI Taxonomy" id="40697"/>
    <lineage>
        <taxon>Eukaryota</taxon>
        <taxon>Metazoa</taxon>
        <taxon>Ecdysozoa</taxon>
        <taxon>Arthropoda</taxon>
        <taxon>Chelicerata</taxon>
        <taxon>Arachnida</taxon>
        <taxon>Acari</taxon>
        <taxon>Acariformes</taxon>
        <taxon>Sarcoptiformes</taxon>
        <taxon>Astigmata</taxon>
        <taxon>Glycyphagoidea</taxon>
        <taxon>Echimyopodidae</taxon>
        <taxon>Blomia</taxon>
    </lineage>
</organism>
<evidence type="ECO:0000313" key="2">
    <source>
        <dbReference type="Proteomes" id="UP001142055"/>
    </source>
</evidence>